<proteinExistence type="predicted"/>
<evidence type="ECO:0000256" key="2">
    <source>
        <dbReference type="ARBA" id="ARBA00022448"/>
    </source>
</evidence>
<feature type="transmembrane region" description="Helical" evidence="7">
    <location>
        <begin position="39"/>
        <end position="60"/>
    </location>
</feature>
<organism evidence="9 10">
    <name type="scientific">Akkermansia biwaensis</name>
    <dbReference type="NCBI Taxonomy" id="2946555"/>
    <lineage>
        <taxon>Bacteria</taxon>
        <taxon>Pseudomonadati</taxon>
        <taxon>Verrucomicrobiota</taxon>
        <taxon>Verrucomicrobiia</taxon>
        <taxon>Verrucomicrobiales</taxon>
        <taxon>Akkermansiaceae</taxon>
        <taxon>Akkermansia</taxon>
    </lineage>
</organism>
<keyword evidence="2" id="KW-0813">Transport</keyword>
<dbReference type="Pfam" id="PF13190">
    <property type="entry name" value="PDGLE"/>
    <property type="match status" value="1"/>
</dbReference>
<evidence type="ECO:0000256" key="4">
    <source>
        <dbReference type="ARBA" id="ARBA00022692"/>
    </source>
</evidence>
<evidence type="ECO:0000313" key="10">
    <source>
        <dbReference type="Proteomes" id="UP001062263"/>
    </source>
</evidence>
<dbReference type="InterPro" id="IPR025937">
    <property type="entry name" value="PDGLE_dom"/>
</dbReference>
<evidence type="ECO:0000256" key="5">
    <source>
        <dbReference type="ARBA" id="ARBA00022989"/>
    </source>
</evidence>
<sequence length="345" mass="35529">MHMADGFVSPAVGCTMWAATAAITVLCARRIKQEKEARLVPLMGVLGAFIFACQMLNFTIPGTGSSGHLGGGLILAILLGPYAGFLVMAAILAVQALFFADGGLLALGCNIFNLGFFSCLVAYPFIYKPLAGGSPGTGRITLASITAAVIGLQLGAFSVVLETTASGISALPFAQFVQLMLPIHLAIGVVEGLATAAVVIFISKAQPSLLRPAGLEHGTPKKASFTVLGIFAVAALLCGAALSWFASAYPDGLEWSVAGVTGSEETSLAEPSAIHRNLESVQTATAIMPDYALPAAEETVPDTEPASLVNPETSLAGILGSAIIAALIFLAGFLFGRKPHEDRPR</sequence>
<feature type="transmembrane region" description="Helical" evidence="7">
    <location>
        <begin position="6"/>
        <end position="27"/>
    </location>
</feature>
<feature type="transmembrane region" description="Helical" evidence="7">
    <location>
        <begin position="104"/>
        <end position="126"/>
    </location>
</feature>
<reference evidence="9" key="1">
    <citation type="submission" date="2022-06" db="EMBL/GenBank/DDBJ databases">
        <title>Akkermansia biwalacus sp. nov., an anaerobic mucin-degrading bacterium isolated from human intestine.</title>
        <authorList>
            <person name="Kobayashi Y."/>
            <person name="Inoue S."/>
            <person name="Kawahara T."/>
            <person name="Kohda N."/>
        </authorList>
    </citation>
    <scope>NUCLEOTIDE SEQUENCE</scope>
    <source>
        <strain evidence="9">WON2089</strain>
    </source>
</reference>
<feature type="domain" description="PDGLE" evidence="8">
    <location>
        <begin position="227"/>
        <end position="336"/>
    </location>
</feature>
<gene>
    <name evidence="9" type="primary">nikMN</name>
    <name evidence="9" type="ORF">Abiwalacus_16120</name>
</gene>
<evidence type="ECO:0000256" key="7">
    <source>
        <dbReference type="SAM" id="Phobius"/>
    </source>
</evidence>
<dbReference type="PANTHER" id="PTHR34229">
    <property type="entry name" value="METAL TRANSPORT PROTEIN HI_1621-RELATED"/>
    <property type="match status" value="1"/>
</dbReference>
<evidence type="ECO:0000256" key="1">
    <source>
        <dbReference type="ARBA" id="ARBA00004651"/>
    </source>
</evidence>
<name>A0ABN6QIM3_9BACT</name>
<dbReference type="PANTHER" id="PTHR34229:SF1">
    <property type="entry name" value="METAL TRANSPORT PROTEIN HI_1621-RELATED"/>
    <property type="match status" value="1"/>
</dbReference>
<comment type="subcellular location">
    <subcellularLocation>
        <location evidence="1">Cell membrane</location>
        <topology evidence="1">Multi-pass membrane protein</topology>
    </subcellularLocation>
</comment>
<feature type="transmembrane region" description="Helical" evidence="7">
    <location>
        <begin position="72"/>
        <end position="92"/>
    </location>
</feature>
<keyword evidence="5 7" id="KW-1133">Transmembrane helix</keyword>
<accession>A0ABN6QIM3</accession>
<protein>
    <submittedName>
        <fullName evidence="9">Cobalamin biosynthesis protein CbiM</fullName>
    </submittedName>
</protein>
<feature type="transmembrane region" description="Helical" evidence="7">
    <location>
        <begin position="315"/>
        <end position="335"/>
    </location>
</feature>
<dbReference type="InterPro" id="IPR002751">
    <property type="entry name" value="CbiM/NikMN"/>
</dbReference>
<evidence type="ECO:0000256" key="3">
    <source>
        <dbReference type="ARBA" id="ARBA00022475"/>
    </source>
</evidence>
<evidence type="ECO:0000313" key="9">
    <source>
        <dbReference type="EMBL" id="BDL44038.1"/>
    </source>
</evidence>
<evidence type="ECO:0000256" key="6">
    <source>
        <dbReference type="ARBA" id="ARBA00023136"/>
    </source>
</evidence>
<feature type="transmembrane region" description="Helical" evidence="7">
    <location>
        <begin position="223"/>
        <end position="246"/>
    </location>
</feature>
<dbReference type="Proteomes" id="UP001062263">
    <property type="component" value="Chromosome"/>
</dbReference>
<dbReference type="Gene3D" id="1.10.1760.20">
    <property type="match status" value="1"/>
</dbReference>
<evidence type="ECO:0000259" key="8">
    <source>
        <dbReference type="Pfam" id="PF13190"/>
    </source>
</evidence>
<dbReference type="Pfam" id="PF01891">
    <property type="entry name" value="CbiM"/>
    <property type="match status" value="1"/>
</dbReference>
<keyword evidence="6 7" id="KW-0472">Membrane</keyword>
<feature type="transmembrane region" description="Helical" evidence="7">
    <location>
        <begin position="181"/>
        <end position="202"/>
    </location>
</feature>
<dbReference type="RefSeq" id="WP_215435862.1">
    <property type="nucleotide sequence ID" value="NZ_AP025943.1"/>
</dbReference>
<keyword evidence="10" id="KW-1185">Reference proteome</keyword>
<keyword evidence="3" id="KW-1003">Cell membrane</keyword>
<dbReference type="EMBL" id="AP025943">
    <property type="protein sequence ID" value="BDL44038.1"/>
    <property type="molecule type" value="Genomic_DNA"/>
</dbReference>
<keyword evidence="4 7" id="KW-0812">Transmembrane</keyword>